<evidence type="ECO:0000313" key="3">
    <source>
        <dbReference type="Proteomes" id="UP000230002"/>
    </source>
</evidence>
<dbReference type="Proteomes" id="UP000230002">
    <property type="component" value="Unassembled WGS sequence"/>
</dbReference>
<feature type="region of interest" description="Disordered" evidence="1">
    <location>
        <begin position="1"/>
        <end position="98"/>
    </location>
</feature>
<comment type="caution">
    <text evidence="2">The sequence shown here is derived from an EMBL/GenBank/DDBJ whole genome shotgun (WGS) entry which is preliminary data.</text>
</comment>
<accession>A0A2G8S9E0</accession>
<sequence length="357" mass="37542">MADPNPNPLHHPPSIPDNSDVDPVGSPTPPEPNLSAVPSHTQPPVPSQPTATGDAPSQSQIVPSSSAAQGGPSTAHHSHAPQQPSQTLTIPPTHHFLGAQQGPSLIQYEVLRETGTASTEMTPGMLNAELDAIPPPTLAKLKRKLGMAGHDLATMTFEEKTRLVQLARARGGTTRPENAPGPGTGMPFGQLQPPMHLPPPQAGLVTAPPVVQPRSGTMLPLQTDQYGRAMQSLENPFNVPQYTMQPQSLLGRTPGLVPPPGTPGYGFWDPADARFGFSTTTPAPRTSNAWGSSMAGPSSSVIPAPTPNLSTPRRPGPNPNPLGRTNYMGWDITELQLLSEAWAAGARTRRPDNPNGS</sequence>
<feature type="compositionally biased region" description="Polar residues" evidence="1">
    <location>
        <begin position="48"/>
        <end position="72"/>
    </location>
</feature>
<dbReference type="AlphaFoldDB" id="A0A2G8S9E0"/>
<evidence type="ECO:0000313" key="2">
    <source>
        <dbReference type="EMBL" id="PIL30384.1"/>
    </source>
</evidence>
<reference evidence="2 3" key="1">
    <citation type="journal article" date="2015" name="Sci. Rep.">
        <title>Chromosome-level genome map provides insights into diverse defense mechanisms in the medicinal fungus Ganoderma sinense.</title>
        <authorList>
            <person name="Zhu Y."/>
            <person name="Xu J."/>
            <person name="Sun C."/>
            <person name="Zhou S."/>
            <person name="Xu H."/>
            <person name="Nelson D.R."/>
            <person name="Qian J."/>
            <person name="Song J."/>
            <person name="Luo H."/>
            <person name="Xiang L."/>
            <person name="Li Y."/>
            <person name="Xu Z."/>
            <person name="Ji A."/>
            <person name="Wang L."/>
            <person name="Lu S."/>
            <person name="Hayward A."/>
            <person name="Sun W."/>
            <person name="Li X."/>
            <person name="Schwartz D.C."/>
            <person name="Wang Y."/>
            <person name="Chen S."/>
        </authorList>
    </citation>
    <scope>NUCLEOTIDE SEQUENCE [LARGE SCALE GENOMIC DNA]</scope>
    <source>
        <strain evidence="2 3">ZZ0214-1</strain>
    </source>
</reference>
<feature type="compositionally biased region" description="Polar residues" evidence="1">
    <location>
        <begin position="285"/>
        <end position="301"/>
    </location>
</feature>
<proteinExistence type="predicted"/>
<evidence type="ECO:0000256" key="1">
    <source>
        <dbReference type="SAM" id="MobiDB-lite"/>
    </source>
</evidence>
<organism evidence="2 3">
    <name type="scientific">Ganoderma sinense ZZ0214-1</name>
    <dbReference type="NCBI Taxonomy" id="1077348"/>
    <lineage>
        <taxon>Eukaryota</taxon>
        <taxon>Fungi</taxon>
        <taxon>Dikarya</taxon>
        <taxon>Basidiomycota</taxon>
        <taxon>Agaricomycotina</taxon>
        <taxon>Agaricomycetes</taxon>
        <taxon>Polyporales</taxon>
        <taxon>Polyporaceae</taxon>
        <taxon>Ganoderma</taxon>
    </lineage>
</organism>
<keyword evidence="3" id="KW-1185">Reference proteome</keyword>
<feature type="compositionally biased region" description="Pro residues" evidence="1">
    <location>
        <begin position="1"/>
        <end position="15"/>
    </location>
</feature>
<name>A0A2G8S9E0_9APHY</name>
<dbReference type="OrthoDB" id="5600002at2759"/>
<dbReference type="EMBL" id="AYKW01000015">
    <property type="protein sequence ID" value="PIL30384.1"/>
    <property type="molecule type" value="Genomic_DNA"/>
</dbReference>
<protein>
    <submittedName>
        <fullName evidence="2">Uncharacterized protein</fullName>
    </submittedName>
</protein>
<feature type="compositionally biased region" description="Polar residues" evidence="1">
    <location>
        <begin position="80"/>
        <end position="90"/>
    </location>
</feature>
<feature type="region of interest" description="Disordered" evidence="1">
    <location>
        <begin position="285"/>
        <end position="327"/>
    </location>
</feature>
<gene>
    <name evidence="2" type="ORF">GSI_07569</name>
</gene>